<dbReference type="InterPro" id="IPR020785">
    <property type="entry name" value="Ribosomal_uL11_CS"/>
</dbReference>
<keyword evidence="3" id="KW-0687">Ribonucleoprotein</keyword>
<dbReference type="InterPro" id="IPR020784">
    <property type="entry name" value="Ribosomal_uL11_N"/>
</dbReference>
<dbReference type="Pfam" id="PF03946">
    <property type="entry name" value="Ribosomal_L11_N"/>
    <property type="match status" value="1"/>
</dbReference>
<comment type="similarity">
    <text evidence="1">Belongs to the universal ribosomal protein uL11 family.</text>
</comment>
<dbReference type="PANTHER" id="PTHR11661:SF2">
    <property type="entry name" value="LARGE RIBOSOMAL SUBUNIT PROTEIN UL11"/>
    <property type="match status" value="1"/>
</dbReference>
<evidence type="ECO:0000256" key="2">
    <source>
        <dbReference type="ARBA" id="ARBA00022980"/>
    </source>
</evidence>
<evidence type="ECO:0000313" key="6">
    <source>
        <dbReference type="EMBL" id="QRW25218.1"/>
    </source>
</evidence>
<dbReference type="InterPro" id="IPR000911">
    <property type="entry name" value="Ribosomal_uL11"/>
</dbReference>
<protein>
    <submittedName>
        <fullName evidence="6">Ribosomal protein L11, N-terminal domain</fullName>
    </submittedName>
</protein>
<dbReference type="PANTHER" id="PTHR11661">
    <property type="entry name" value="60S RIBOSOMAL PROTEIN L12"/>
    <property type="match status" value="1"/>
</dbReference>
<dbReference type="Proteomes" id="UP000650533">
    <property type="component" value="Chromosome 13"/>
</dbReference>
<dbReference type="EMBL" id="CP059670">
    <property type="protein sequence ID" value="QRW25218.1"/>
    <property type="molecule type" value="Genomic_DNA"/>
</dbReference>
<dbReference type="PROSITE" id="PS00359">
    <property type="entry name" value="RIBOSOMAL_L11"/>
    <property type="match status" value="1"/>
</dbReference>
<dbReference type="GO" id="GO:0003735">
    <property type="term" value="F:structural constituent of ribosome"/>
    <property type="evidence" value="ECO:0007669"/>
    <property type="project" value="InterPro"/>
</dbReference>
<dbReference type="RefSeq" id="XP_043185455.1">
    <property type="nucleotide sequence ID" value="XM_043326983.1"/>
</dbReference>
<dbReference type="GeneID" id="67029446"/>
<gene>
    <name evidence="6" type="ORF">RhiXN_07167</name>
</gene>
<dbReference type="Gene3D" id="3.30.1550.10">
    <property type="entry name" value="Ribosomal protein L11/L12, N-terminal domain"/>
    <property type="match status" value="1"/>
</dbReference>
<accession>A0A8H8P5S3</accession>
<keyword evidence="2 6" id="KW-0689">Ribosomal protein</keyword>
<dbReference type="GO" id="GO:0022625">
    <property type="term" value="C:cytosolic large ribosomal subunit"/>
    <property type="evidence" value="ECO:0007669"/>
    <property type="project" value="TreeGrafter"/>
</dbReference>
<evidence type="ECO:0000259" key="5">
    <source>
        <dbReference type="Pfam" id="PF03946"/>
    </source>
</evidence>
<reference evidence="6" key="1">
    <citation type="submission" date="2020-05" db="EMBL/GenBank/DDBJ databases">
        <title>Evolutionary and genomic comparisons of hybrid uninucleate and nonhybrid Rhizoctonia fungi.</title>
        <authorList>
            <person name="Li C."/>
            <person name="Chen X."/>
        </authorList>
    </citation>
    <scope>NUCLEOTIDE SEQUENCE</scope>
    <source>
        <strain evidence="6">AG-1 IA</strain>
    </source>
</reference>
<sequence length="448" mass="48054">MPPKLDPNEIKIIYLRATGGEVGASSALAPKIGPLGLSPKKVGEDIAKATGAWKGTMRSKSLAKNLAGGVKEILGTCQSVGCTVDGKPAHDVIDGINSGEVEVPDDEKHGVKNRTSSPWSNMMARGGQSYEVGRVDLEELGVEGLRSFDVGDERPLEARAAAYGKQPTGDGREETELGAEGGSLLHPVLEETRRVASRVKPDQGRCASSERYSPNRWIDAPSLVPASPVVDETFTKSERHHRLRVALENIGPAYYRPSTEALSLLQSTCVALVGLGGSAVAADAAIDMRRPRVGLGGSAVAADESVYPDVRGEGAPDPEFRCNGLPHPDARRVSPEARGGGVVGVFKSRCAGGETEIEGTQLAPGANDRWNRGDVCASIWAESGDICALLFEEEEEIGFYHAEHEQYRIEKTHNHLQLGEKHDHLEDAAGTEDQQTRVKSDWPLIEEY</sequence>
<proteinExistence type="inferred from homology"/>
<organism evidence="6 7">
    <name type="scientific">Rhizoctonia solani</name>
    <dbReference type="NCBI Taxonomy" id="456999"/>
    <lineage>
        <taxon>Eukaryota</taxon>
        <taxon>Fungi</taxon>
        <taxon>Dikarya</taxon>
        <taxon>Basidiomycota</taxon>
        <taxon>Agaricomycotina</taxon>
        <taxon>Agaricomycetes</taxon>
        <taxon>Cantharellales</taxon>
        <taxon>Ceratobasidiaceae</taxon>
        <taxon>Rhizoctonia</taxon>
    </lineage>
</organism>
<dbReference type="AlphaFoldDB" id="A0A8H8P5S3"/>
<dbReference type="InterPro" id="IPR036796">
    <property type="entry name" value="Ribosomal_uL11_N_sf"/>
</dbReference>
<dbReference type="KEGG" id="rsx:RhiXN_07167"/>
<feature type="region of interest" description="Disordered" evidence="4">
    <location>
        <begin position="99"/>
        <end position="120"/>
    </location>
</feature>
<evidence type="ECO:0000256" key="4">
    <source>
        <dbReference type="SAM" id="MobiDB-lite"/>
    </source>
</evidence>
<feature type="domain" description="Large ribosomal subunit protein uL11 N-terminal" evidence="5">
    <location>
        <begin position="13"/>
        <end position="56"/>
    </location>
</feature>
<evidence type="ECO:0000313" key="7">
    <source>
        <dbReference type="Proteomes" id="UP000650533"/>
    </source>
</evidence>
<dbReference type="SUPFAM" id="SSF54747">
    <property type="entry name" value="Ribosomal L11/L12e N-terminal domain"/>
    <property type="match status" value="1"/>
</dbReference>
<evidence type="ECO:0000256" key="3">
    <source>
        <dbReference type="ARBA" id="ARBA00023274"/>
    </source>
</evidence>
<evidence type="ECO:0000256" key="1">
    <source>
        <dbReference type="ARBA" id="ARBA00010537"/>
    </source>
</evidence>
<feature type="region of interest" description="Disordered" evidence="4">
    <location>
        <begin position="425"/>
        <end position="448"/>
    </location>
</feature>
<name>A0A8H8P5S3_9AGAM</name>
<dbReference type="SMART" id="SM00649">
    <property type="entry name" value="RL11"/>
    <property type="match status" value="1"/>
</dbReference>
<dbReference type="GO" id="GO:0006412">
    <property type="term" value="P:translation"/>
    <property type="evidence" value="ECO:0007669"/>
    <property type="project" value="InterPro"/>
</dbReference>
<dbReference type="GO" id="GO:0070180">
    <property type="term" value="F:large ribosomal subunit rRNA binding"/>
    <property type="evidence" value="ECO:0007669"/>
    <property type="project" value="TreeGrafter"/>
</dbReference>